<protein>
    <submittedName>
        <fullName evidence="1">Uncharacterized protein</fullName>
    </submittedName>
</protein>
<comment type="caution">
    <text evidence="1">The sequence shown here is derived from an EMBL/GenBank/DDBJ whole genome shotgun (WGS) entry which is preliminary data.</text>
</comment>
<evidence type="ECO:0000313" key="1">
    <source>
        <dbReference type="EMBL" id="KRQ86063.1"/>
    </source>
</evidence>
<dbReference type="Gene3D" id="2.180.10.10">
    <property type="entry name" value="RHS repeat-associated core"/>
    <property type="match status" value="1"/>
</dbReference>
<evidence type="ECO:0000313" key="2">
    <source>
        <dbReference type="Proteomes" id="UP000052015"/>
    </source>
</evidence>
<name>A0A0R3K1A4_CALMK</name>
<sequence>MYNKTLWKDRIVEKPRTYQVQNNSDGTITLIPTEGTIVEAGTPITAYNLNKIEDGIYRARHLFVDSIDGTIQYPTYDGEGNITKIEHKDAQNNILRTDTFTYTPTLITETRTLNTGETLTLKYHFDANGNYLRTEVI</sequence>
<keyword evidence="2" id="KW-1185">Reference proteome</keyword>
<dbReference type="OrthoDB" id="1955581at2"/>
<reference evidence="1 2" key="1">
    <citation type="submission" date="2015-09" db="EMBL/GenBank/DDBJ databases">
        <title>Draft genome sequence of a Caloramator mitchellensis, a moderate thermophile from the Great Artesian Basin of Australia.</title>
        <authorList>
            <person name="Patel B.K."/>
        </authorList>
    </citation>
    <scope>NUCLEOTIDE SEQUENCE [LARGE SCALE GENOMIC DNA]</scope>
    <source>
        <strain evidence="1 2">VF08</strain>
    </source>
</reference>
<gene>
    <name evidence="1" type="ORF">ABG79_02195</name>
</gene>
<proteinExistence type="predicted"/>
<accession>A0A0R3K1A4</accession>
<dbReference type="STRING" id="908809.ABG79_02195"/>
<dbReference type="Proteomes" id="UP000052015">
    <property type="component" value="Unassembled WGS sequence"/>
</dbReference>
<dbReference type="RefSeq" id="WP_057979483.1">
    <property type="nucleotide sequence ID" value="NZ_LKHP01000017.1"/>
</dbReference>
<organism evidence="1 2">
    <name type="scientific">Caloramator mitchellensis</name>
    <dbReference type="NCBI Taxonomy" id="908809"/>
    <lineage>
        <taxon>Bacteria</taxon>
        <taxon>Bacillati</taxon>
        <taxon>Bacillota</taxon>
        <taxon>Clostridia</taxon>
        <taxon>Eubacteriales</taxon>
        <taxon>Clostridiaceae</taxon>
        <taxon>Caloramator</taxon>
    </lineage>
</organism>
<dbReference type="AlphaFoldDB" id="A0A0R3K1A4"/>
<dbReference type="EMBL" id="LKHP01000017">
    <property type="protein sequence ID" value="KRQ86063.1"/>
    <property type="molecule type" value="Genomic_DNA"/>
</dbReference>